<accession>A0ABN6RX33</accession>
<evidence type="ECO:0000256" key="4">
    <source>
        <dbReference type="ARBA" id="ARBA00023136"/>
    </source>
</evidence>
<organism evidence="6 7">
    <name type="scientific">Pseudodesulfovibrio portus</name>
    <dbReference type="NCBI Taxonomy" id="231439"/>
    <lineage>
        <taxon>Bacteria</taxon>
        <taxon>Pseudomonadati</taxon>
        <taxon>Thermodesulfobacteriota</taxon>
        <taxon>Desulfovibrionia</taxon>
        <taxon>Desulfovibrionales</taxon>
        <taxon>Desulfovibrionaceae</taxon>
    </lineage>
</organism>
<evidence type="ECO:0000256" key="2">
    <source>
        <dbReference type="ARBA" id="ARBA00022692"/>
    </source>
</evidence>
<gene>
    <name evidence="6" type="ORF">JCM14722_30880</name>
</gene>
<dbReference type="EMBL" id="AP026708">
    <property type="protein sequence ID" value="BDQ35546.1"/>
    <property type="molecule type" value="Genomic_DNA"/>
</dbReference>
<feature type="transmembrane region" description="Helical" evidence="5">
    <location>
        <begin position="28"/>
        <end position="44"/>
    </location>
</feature>
<protein>
    <submittedName>
        <fullName evidence="6">Colicin V biosynthesis protein</fullName>
    </submittedName>
</protein>
<evidence type="ECO:0000256" key="1">
    <source>
        <dbReference type="ARBA" id="ARBA00004141"/>
    </source>
</evidence>
<evidence type="ECO:0000256" key="5">
    <source>
        <dbReference type="SAM" id="Phobius"/>
    </source>
</evidence>
<sequence length="176" mass="19131">MNFLDIILICIVALFLLRGFFRGLVQEILSLIAVVLAVVLASNFDHLLQPHLALYIDSEMTVGVLSYSIIFVGTLILVWLVAKLIRTMLEITLLGWVDRTAGGVFGLLEGVLIGLIGLMFLQTFAPNSDILTQSAIAPQAQHLVDKLGEYIDIPNPQEALDSARGVLGIDEGDTAE</sequence>
<evidence type="ECO:0000256" key="3">
    <source>
        <dbReference type="ARBA" id="ARBA00022989"/>
    </source>
</evidence>
<evidence type="ECO:0000313" key="6">
    <source>
        <dbReference type="EMBL" id="BDQ35546.1"/>
    </source>
</evidence>
<dbReference type="PANTHER" id="PTHR36926">
    <property type="entry name" value="COLICIN V PRODUCTION PROTEIN"/>
    <property type="match status" value="1"/>
</dbReference>
<keyword evidence="7" id="KW-1185">Reference proteome</keyword>
<feature type="transmembrane region" description="Helical" evidence="5">
    <location>
        <begin position="103"/>
        <end position="125"/>
    </location>
</feature>
<evidence type="ECO:0000313" key="7">
    <source>
        <dbReference type="Proteomes" id="UP001061361"/>
    </source>
</evidence>
<dbReference type="Pfam" id="PF02674">
    <property type="entry name" value="Colicin_V"/>
    <property type="match status" value="1"/>
</dbReference>
<dbReference type="InterPro" id="IPR052719">
    <property type="entry name" value="CvpA-like"/>
</dbReference>
<dbReference type="RefSeq" id="WP_264982441.1">
    <property type="nucleotide sequence ID" value="NZ_AP026708.1"/>
</dbReference>
<comment type="subcellular location">
    <subcellularLocation>
        <location evidence="1">Membrane</location>
        <topology evidence="1">Multi-pass membrane protein</topology>
    </subcellularLocation>
</comment>
<dbReference type="Proteomes" id="UP001061361">
    <property type="component" value="Chromosome"/>
</dbReference>
<name>A0ABN6RX33_9BACT</name>
<dbReference type="InterPro" id="IPR003825">
    <property type="entry name" value="Colicin-V_CvpA"/>
</dbReference>
<dbReference type="PANTHER" id="PTHR36926:SF1">
    <property type="entry name" value="COLICIN V PRODUCTION PROTEIN"/>
    <property type="match status" value="1"/>
</dbReference>
<feature type="transmembrane region" description="Helical" evidence="5">
    <location>
        <begin position="6"/>
        <end position="21"/>
    </location>
</feature>
<keyword evidence="4 5" id="KW-0472">Membrane</keyword>
<proteinExistence type="predicted"/>
<keyword evidence="3 5" id="KW-1133">Transmembrane helix</keyword>
<feature type="transmembrane region" description="Helical" evidence="5">
    <location>
        <begin position="64"/>
        <end position="82"/>
    </location>
</feature>
<keyword evidence="2 5" id="KW-0812">Transmembrane</keyword>
<reference evidence="6" key="1">
    <citation type="submission" date="2022-08" db="EMBL/GenBank/DDBJ databases">
        <title>Genome Sequence of the sulphate-reducing bacterium, Pseudodesulfovibrio portus JCM14722.</title>
        <authorList>
            <person name="Kondo R."/>
            <person name="Kataoka T."/>
        </authorList>
    </citation>
    <scope>NUCLEOTIDE SEQUENCE</scope>
    <source>
        <strain evidence="6">JCM 14722</strain>
    </source>
</reference>